<dbReference type="PROSITE" id="PS50097">
    <property type="entry name" value="BTB"/>
    <property type="match status" value="1"/>
</dbReference>
<dbReference type="Proteomes" id="UP000053477">
    <property type="component" value="Unassembled WGS sequence"/>
</dbReference>
<feature type="region of interest" description="Disordered" evidence="1">
    <location>
        <begin position="1"/>
        <end position="32"/>
    </location>
</feature>
<feature type="domain" description="BTB" evidence="2">
    <location>
        <begin position="44"/>
        <end position="134"/>
    </location>
</feature>
<dbReference type="SUPFAM" id="SSF54695">
    <property type="entry name" value="POZ domain"/>
    <property type="match status" value="1"/>
</dbReference>
<dbReference type="AlphaFoldDB" id="A0A0H2RBC5"/>
<evidence type="ECO:0000313" key="3">
    <source>
        <dbReference type="EMBL" id="KLO06813.1"/>
    </source>
</evidence>
<dbReference type="Pfam" id="PF00651">
    <property type="entry name" value="BTB"/>
    <property type="match status" value="1"/>
</dbReference>
<dbReference type="OrthoDB" id="3027208at2759"/>
<sequence length="365" mass="41485">MAQKRRRVSDSGEGEPQTAPAQQQDNSFAAQARKPHGEVWYADGNIILATGNHLFRVHKSILAKHSTVFADMFKFDLEGVSEAEGPQAQVDGGAMDAVSDRWEGIPTVQLAGDTDEDVTTVLRSLYEHNFYVVGKPIPVWTIFSLLRMGTKYDFRSIRTDMISHLSAIFPSTYGGYKQCAAQNHGFTDEQFFTLLSLVRRDDASILQPFLFYVCADRSYSQILELSRPLEKEDLVRLLNGREMIQKRAYQMFFAALQYDAMDPAKIGKRQKICDDDECLSRFRSQLEKLIRFDNYDIPVFPLGSTRLGVLEGVPKYPMGDIHKDCGSRYLRRLDTIQKCLWEDLPAIFDLGNWDQVKGVIIVADE</sequence>
<dbReference type="InParanoid" id="A0A0H2RBC5"/>
<accession>A0A0H2RBC5</accession>
<dbReference type="EMBL" id="KQ086179">
    <property type="protein sequence ID" value="KLO06813.1"/>
    <property type="molecule type" value="Genomic_DNA"/>
</dbReference>
<reference evidence="3 4" key="1">
    <citation type="submission" date="2015-04" db="EMBL/GenBank/DDBJ databases">
        <title>Complete genome sequence of Schizopora paradoxa KUC8140, a cosmopolitan wood degrader in East Asia.</title>
        <authorList>
            <consortium name="DOE Joint Genome Institute"/>
            <person name="Min B."/>
            <person name="Park H."/>
            <person name="Jang Y."/>
            <person name="Kim J.-J."/>
            <person name="Kim K.H."/>
            <person name="Pangilinan J."/>
            <person name="Lipzen A."/>
            <person name="Riley R."/>
            <person name="Grigoriev I.V."/>
            <person name="Spatafora J.W."/>
            <person name="Choi I.-G."/>
        </authorList>
    </citation>
    <scope>NUCLEOTIDE SEQUENCE [LARGE SCALE GENOMIC DNA]</scope>
    <source>
        <strain evidence="3 4">KUC8140</strain>
    </source>
</reference>
<evidence type="ECO:0000256" key="1">
    <source>
        <dbReference type="SAM" id="MobiDB-lite"/>
    </source>
</evidence>
<dbReference type="CDD" id="cd18186">
    <property type="entry name" value="BTB_POZ_ZBTB_KLHL-like"/>
    <property type="match status" value="1"/>
</dbReference>
<dbReference type="InterPro" id="IPR011333">
    <property type="entry name" value="SKP1/BTB/POZ_sf"/>
</dbReference>
<name>A0A0H2RBC5_9AGAM</name>
<gene>
    <name evidence="3" type="ORF">SCHPADRAFT_932840</name>
</gene>
<keyword evidence="4" id="KW-1185">Reference proteome</keyword>
<proteinExistence type="predicted"/>
<evidence type="ECO:0000313" key="4">
    <source>
        <dbReference type="Proteomes" id="UP000053477"/>
    </source>
</evidence>
<feature type="compositionally biased region" description="Polar residues" evidence="1">
    <location>
        <begin position="19"/>
        <end position="29"/>
    </location>
</feature>
<organism evidence="3 4">
    <name type="scientific">Schizopora paradoxa</name>
    <dbReference type="NCBI Taxonomy" id="27342"/>
    <lineage>
        <taxon>Eukaryota</taxon>
        <taxon>Fungi</taxon>
        <taxon>Dikarya</taxon>
        <taxon>Basidiomycota</taxon>
        <taxon>Agaricomycotina</taxon>
        <taxon>Agaricomycetes</taxon>
        <taxon>Hymenochaetales</taxon>
        <taxon>Schizoporaceae</taxon>
        <taxon>Schizopora</taxon>
    </lineage>
</organism>
<protein>
    <recommendedName>
        <fullName evidence="2">BTB domain-containing protein</fullName>
    </recommendedName>
</protein>
<evidence type="ECO:0000259" key="2">
    <source>
        <dbReference type="PROSITE" id="PS50097"/>
    </source>
</evidence>
<dbReference type="Gene3D" id="3.30.710.10">
    <property type="entry name" value="Potassium Channel Kv1.1, Chain A"/>
    <property type="match status" value="1"/>
</dbReference>
<dbReference type="SMART" id="SM00225">
    <property type="entry name" value="BTB"/>
    <property type="match status" value="1"/>
</dbReference>
<dbReference type="InterPro" id="IPR000210">
    <property type="entry name" value="BTB/POZ_dom"/>
</dbReference>